<keyword evidence="2" id="KW-1185">Reference proteome</keyword>
<comment type="caution">
    <text evidence="1">The sequence shown here is derived from an EMBL/GenBank/DDBJ whole genome shotgun (WGS) entry which is preliminary data.</text>
</comment>
<gene>
    <name evidence="1" type="ORF">Fmac_031624</name>
</gene>
<proteinExistence type="predicted"/>
<accession>A0ABD1L312</accession>
<name>A0ABD1L312_9FABA</name>
<dbReference type="AlphaFoldDB" id="A0ABD1L312"/>
<sequence length="94" mass="10731">MHISFKGCSDNWYCNEGMGKSYKDFLGIIQNSKDVIELRNQVETFASSLQCQDSTFAFNILDCRSLCAIFHFGTVKYLHKFSSCNINANRSKIT</sequence>
<reference evidence="1 2" key="1">
    <citation type="submission" date="2024-08" db="EMBL/GenBank/DDBJ databases">
        <title>Insights into the chromosomal genome structure of Flemingia macrophylla.</title>
        <authorList>
            <person name="Ding Y."/>
            <person name="Zhao Y."/>
            <person name="Bi W."/>
            <person name="Wu M."/>
            <person name="Zhao G."/>
            <person name="Gong Y."/>
            <person name="Li W."/>
            <person name="Zhang P."/>
        </authorList>
    </citation>
    <scope>NUCLEOTIDE SEQUENCE [LARGE SCALE GENOMIC DNA]</scope>
    <source>
        <strain evidence="1">DYQJB</strain>
        <tissue evidence="1">Leaf</tissue>
    </source>
</reference>
<evidence type="ECO:0000313" key="2">
    <source>
        <dbReference type="Proteomes" id="UP001603857"/>
    </source>
</evidence>
<dbReference type="EMBL" id="JBGMDY010000011">
    <property type="protein sequence ID" value="KAL2317748.1"/>
    <property type="molecule type" value="Genomic_DNA"/>
</dbReference>
<organism evidence="1 2">
    <name type="scientific">Flemingia macrophylla</name>
    <dbReference type="NCBI Taxonomy" id="520843"/>
    <lineage>
        <taxon>Eukaryota</taxon>
        <taxon>Viridiplantae</taxon>
        <taxon>Streptophyta</taxon>
        <taxon>Embryophyta</taxon>
        <taxon>Tracheophyta</taxon>
        <taxon>Spermatophyta</taxon>
        <taxon>Magnoliopsida</taxon>
        <taxon>eudicotyledons</taxon>
        <taxon>Gunneridae</taxon>
        <taxon>Pentapetalae</taxon>
        <taxon>rosids</taxon>
        <taxon>fabids</taxon>
        <taxon>Fabales</taxon>
        <taxon>Fabaceae</taxon>
        <taxon>Papilionoideae</taxon>
        <taxon>50 kb inversion clade</taxon>
        <taxon>NPAAA clade</taxon>
        <taxon>indigoferoid/millettioid clade</taxon>
        <taxon>Phaseoleae</taxon>
        <taxon>Flemingia</taxon>
    </lineage>
</organism>
<evidence type="ECO:0000313" key="1">
    <source>
        <dbReference type="EMBL" id="KAL2317748.1"/>
    </source>
</evidence>
<protein>
    <submittedName>
        <fullName evidence="1">Uncharacterized protein</fullName>
    </submittedName>
</protein>
<dbReference type="Proteomes" id="UP001603857">
    <property type="component" value="Unassembled WGS sequence"/>
</dbReference>